<name>A0A1E3NG33_9ASCO</name>
<dbReference type="SUPFAM" id="SSF57783">
    <property type="entry name" value="Zinc beta-ribbon"/>
    <property type="match status" value="1"/>
</dbReference>
<feature type="compositionally biased region" description="Polar residues" evidence="4">
    <location>
        <begin position="238"/>
        <end position="256"/>
    </location>
</feature>
<keyword evidence="3" id="KW-0804">Transcription</keyword>
<dbReference type="InterPro" id="IPR024550">
    <property type="entry name" value="TFIIEa/SarR/Rpc3_HTH_dom"/>
</dbReference>
<dbReference type="PANTHER" id="PTHR13097">
    <property type="entry name" value="TRANSCRIPTION INITIATION FACTOR IIE, ALPHA SUBUNIT"/>
    <property type="match status" value="1"/>
</dbReference>
<dbReference type="Proteomes" id="UP000094455">
    <property type="component" value="Unassembled WGS sequence"/>
</dbReference>
<feature type="compositionally biased region" description="Basic and acidic residues" evidence="4">
    <location>
        <begin position="530"/>
        <end position="549"/>
    </location>
</feature>
<dbReference type="OrthoDB" id="361102at2759"/>
<dbReference type="GeneID" id="30178344"/>
<evidence type="ECO:0000313" key="6">
    <source>
        <dbReference type="EMBL" id="ODQ45091.1"/>
    </source>
</evidence>
<feature type="compositionally biased region" description="Low complexity" evidence="4">
    <location>
        <begin position="334"/>
        <end position="344"/>
    </location>
</feature>
<organism evidence="6 7">
    <name type="scientific">Pichia membranifaciens NRRL Y-2026</name>
    <dbReference type="NCBI Taxonomy" id="763406"/>
    <lineage>
        <taxon>Eukaryota</taxon>
        <taxon>Fungi</taxon>
        <taxon>Dikarya</taxon>
        <taxon>Ascomycota</taxon>
        <taxon>Saccharomycotina</taxon>
        <taxon>Pichiomycetes</taxon>
        <taxon>Pichiales</taxon>
        <taxon>Pichiaceae</taxon>
        <taxon>Pichia</taxon>
    </lineage>
</organism>
<dbReference type="InterPro" id="IPR002853">
    <property type="entry name" value="TFIIE_asu"/>
</dbReference>
<dbReference type="InterPro" id="IPR013083">
    <property type="entry name" value="Znf_RING/FYVE/PHD"/>
</dbReference>
<reference evidence="6 7" key="1">
    <citation type="journal article" date="2016" name="Proc. Natl. Acad. Sci. U.S.A.">
        <title>Comparative genomics of biotechnologically important yeasts.</title>
        <authorList>
            <person name="Riley R."/>
            <person name="Haridas S."/>
            <person name="Wolfe K.H."/>
            <person name="Lopes M.R."/>
            <person name="Hittinger C.T."/>
            <person name="Goeker M."/>
            <person name="Salamov A.A."/>
            <person name="Wisecaver J.H."/>
            <person name="Long T.M."/>
            <person name="Calvey C.H."/>
            <person name="Aerts A.L."/>
            <person name="Barry K.W."/>
            <person name="Choi C."/>
            <person name="Clum A."/>
            <person name="Coughlan A.Y."/>
            <person name="Deshpande S."/>
            <person name="Douglass A.P."/>
            <person name="Hanson S.J."/>
            <person name="Klenk H.-P."/>
            <person name="LaButti K.M."/>
            <person name="Lapidus A."/>
            <person name="Lindquist E.A."/>
            <person name="Lipzen A.M."/>
            <person name="Meier-Kolthoff J.P."/>
            <person name="Ohm R.A."/>
            <person name="Otillar R.P."/>
            <person name="Pangilinan J.L."/>
            <person name="Peng Y."/>
            <person name="Rokas A."/>
            <person name="Rosa C.A."/>
            <person name="Scheuner C."/>
            <person name="Sibirny A.A."/>
            <person name="Slot J.C."/>
            <person name="Stielow J.B."/>
            <person name="Sun H."/>
            <person name="Kurtzman C.P."/>
            <person name="Blackwell M."/>
            <person name="Grigoriev I.V."/>
            <person name="Jeffries T.W."/>
        </authorList>
    </citation>
    <scope>NUCLEOTIDE SEQUENCE [LARGE SCALE GENOMIC DNA]</scope>
    <source>
        <strain evidence="6 7">NRRL Y-2026</strain>
    </source>
</reference>
<sequence length="566" mass="63410">MSAVSKAFQVNDDAVKHLLRQVVYMFYPHQSIIIMEAILFHNVLFEDDLIKLCCMHKKVFRSFCNKLMEDKLIVAHTQKEETQPYKLFTRTYYYVHSIEAIDSIKWKIHTIVKHVKEEIGNFSEPQGYICPTCHHKYTLLDAASLLTDDRLNFECSICGDYLIDDDISQEQKKGQEKLERLMSLVEPIIKYLKIVDDLKIEDNNFDTTLIKYVPAFSDSLALYSVSTRTSARRKKLENNNTNLSDASKRSQATIHVSITADDEDLKRERQKREDRNKKLRQNALPSWHQESTVGKAALGRLDLEEEEDEDADLIQQQDQENPANPAQPDNDDGTTTTSATTANTIQDNSTLINSTDGTNVAVKGENGQQAPDSSTSPVKTEQPAISDTDSTMQLPVKAEQTAEPSNTAPMASVQMKEESAAGSSTKPSTASTFMSTTSDKTAVPASATEGTTAEELDALSAYYSQLRQRQAAEEEEEEDEDEEEEEEDNADGMDIDAIDEEDVDNMDAFNDEAENGTAEAVKPTQTTDTTDVKPTADDTKQADDSINKDDLDEEDFDLDMFASDED</sequence>
<comment type="similarity">
    <text evidence="1">Belongs to the TFIIE alpha subunit family.</text>
</comment>
<feature type="compositionally biased region" description="Basic and acidic residues" evidence="4">
    <location>
        <begin position="264"/>
        <end position="276"/>
    </location>
</feature>
<feature type="region of interest" description="Disordered" evidence="4">
    <location>
        <begin position="318"/>
        <end position="566"/>
    </location>
</feature>
<dbReference type="InterPro" id="IPR017919">
    <property type="entry name" value="TFIIE/TFIIEa_HTH"/>
</dbReference>
<dbReference type="RefSeq" id="XP_019016204.1">
    <property type="nucleotide sequence ID" value="XM_019161657.1"/>
</dbReference>
<dbReference type="EMBL" id="KV454005">
    <property type="protein sequence ID" value="ODQ45091.1"/>
    <property type="molecule type" value="Genomic_DNA"/>
</dbReference>
<keyword evidence="2" id="KW-0805">Transcription regulation</keyword>
<dbReference type="InterPro" id="IPR039997">
    <property type="entry name" value="TFE"/>
</dbReference>
<dbReference type="GO" id="GO:0005673">
    <property type="term" value="C:transcription factor TFIIE complex"/>
    <property type="evidence" value="ECO:0007669"/>
    <property type="project" value="TreeGrafter"/>
</dbReference>
<dbReference type="Pfam" id="PF02002">
    <property type="entry name" value="TFIIE_alpha"/>
    <property type="match status" value="1"/>
</dbReference>
<dbReference type="Gene3D" id="3.30.40.10">
    <property type="entry name" value="Zinc/RING finger domain, C3HC4 (zinc finger)"/>
    <property type="match status" value="1"/>
</dbReference>
<feature type="compositionally biased region" description="Polar residues" evidence="4">
    <location>
        <begin position="421"/>
        <end position="440"/>
    </location>
</feature>
<dbReference type="PROSITE" id="PS51344">
    <property type="entry name" value="HTH_TFE_IIE"/>
    <property type="match status" value="1"/>
</dbReference>
<dbReference type="STRING" id="763406.A0A1E3NG33"/>
<evidence type="ECO:0000256" key="1">
    <source>
        <dbReference type="ARBA" id="ARBA00008947"/>
    </source>
</evidence>
<feature type="compositionally biased region" description="Low complexity" evidence="4">
    <location>
        <begin position="520"/>
        <end position="529"/>
    </location>
</feature>
<proteinExistence type="inferred from homology"/>
<dbReference type="AlphaFoldDB" id="A0A1E3NG33"/>
<feature type="compositionally biased region" description="Acidic residues" evidence="4">
    <location>
        <begin position="473"/>
        <end position="514"/>
    </location>
</feature>
<evidence type="ECO:0000256" key="3">
    <source>
        <dbReference type="ARBA" id="ARBA00023163"/>
    </source>
</evidence>
<feature type="compositionally biased region" description="Polar residues" evidence="4">
    <location>
        <begin position="345"/>
        <end position="358"/>
    </location>
</feature>
<dbReference type="GO" id="GO:0006367">
    <property type="term" value="P:transcription initiation at RNA polymerase II promoter"/>
    <property type="evidence" value="ECO:0007669"/>
    <property type="project" value="InterPro"/>
</dbReference>
<gene>
    <name evidence="6" type="ORF">PICMEDRAFT_17589</name>
</gene>
<feature type="compositionally biased region" description="Polar residues" evidence="4">
    <location>
        <begin position="366"/>
        <end position="393"/>
    </location>
</feature>
<evidence type="ECO:0000256" key="4">
    <source>
        <dbReference type="SAM" id="MobiDB-lite"/>
    </source>
</evidence>
<accession>A0A1E3NG33</accession>
<keyword evidence="7" id="KW-1185">Reference proteome</keyword>
<protein>
    <recommendedName>
        <fullName evidence="5">HTH TFE/IIEalpha-type domain-containing protein</fullName>
    </recommendedName>
</protein>
<evidence type="ECO:0000256" key="2">
    <source>
        <dbReference type="ARBA" id="ARBA00023015"/>
    </source>
</evidence>
<dbReference type="PANTHER" id="PTHR13097:SF7">
    <property type="entry name" value="GENERAL TRANSCRIPTION FACTOR IIE SUBUNIT 1"/>
    <property type="match status" value="1"/>
</dbReference>
<dbReference type="SMART" id="SM00531">
    <property type="entry name" value="TFIIE"/>
    <property type="match status" value="1"/>
</dbReference>
<feature type="region of interest" description="Disordered" evidence="4">
    <location>
        <begin position="233"/>
        <end position="295"/>
    </location>
</feature>
<evidence type="ECO:0000313" key="7">
    <source>
        <dbReference type="Proteomes" id="UP000094455"/>
    </source>
</evidence>
<feature type="compositionally biased region" description="Acidic residues" evidence="4">
    <location>
        <begin position="550"/>
        <end position="566"/>
    </location>
</feature>
<feature type="domain" description="HTH TFE/IIEalpha-type" evidence="5">
    <location>
        <begin position="15"/>
        <end position="105"/>
    </location>
</feature>
<evidence type="ECO:0000259" key="5">
    <source>
        <dbReference type="PROSITE" id="PS51344"/>
    </source>
</evidence>